<sequence length="120" mass="13872">MAFVFVSLFEWLYPQFGWQSPNLNILDMGRQNGLLHRICRKTAYAAKADIQSWGKKVPDASVMLTELVLEAGFPEASPNNDRKRCKNSRAIKCYDYCKMRSMSKARDELAKFMLFRTHGD</sequence>
<dbReference type="EMBL" id="QJKJ01004579">
    <property type="protein sequence ID" value="RDX93579.1"/>
    <property type="molecule type" value="Genomic_DNA"/>
</dbReference>
<dbReference type="AlphaFoldDB" id="A0A371GSQ7"/>
<feature type="non-terminal residue" evidence="1">
    <location>
        <position position="1"/>
    </location>
</feature>
<gene>
    <name evidence="1" type="ORF">CR513_24129</name>
</gene>
<proteinExistence type="predicted"/>
<keyword evidence="2" id="KW-1185">Reference proteome</keyword>
<name>A0A371GSQ7_MUCPR</name>
<evidence type="ECO:0000313" key="1">
    <source>
        <dbReference type="EMBL" id="RDX93579.1"/>
    </source>
</evidence>
<protein>
    <submittedName>
        <fullName evidence="1">Uncharacterized protein</fullName>
    </submittedName>
</protein>
<evidence type="ECO:0000313" key="2">
    <source>
        <dbReference type="Proteomes" id="UP000257109"/>
    </source>
</evidence>
<accession>A0A371GSQ7</accession>
<organism evidence="1 2">
    <name type="scientific">Mucuna pruriens</name>
    <name type="common">Velvet bean</name>
    <name type="synonym">Dolichos pruriens</name>
    <dbReference type="NCBI Taxonomy" id="157652"/>
    <lineage>
        <taxon>Eukaryota</taxon>
        <taxon>Viridiplantae</taxon>
        <taxon>Streptophyta</taxon>
        <taxon>Embryophyta</taxon>
        <taxon>Tracheophyta</taxon>
        <taxon>Spermatophyta</taxon>
        <taxon>Magnoliopsida</taxon>
        <taxon>eudicotyledons</taxon>
        <taxon>Gunneridae</taxon>
        <taxon>Pentapetalae</taxon>
        <taxon>rosids</taxon>
        <taxon>fabids</taxon>
        <taxon>Fabales</taxon>
        <taxon>Fabaceae</taxon>
        <taxon>Papilionoideae</taxon>
        <taxon>50 kb inversion clade</taxon>
        <taxon>NPAAA clade</taxon>
        <taxon>indigoferoid/millettioid clade</taxon>
        <taxon>Phaseoleae</taxon>
        <taxon>Mucuna</taxon>
    </lineage>
</organism>
<comment type="caution">
    <text evidence="1">The sequence shown here is derived from an EMBL/GenBank/DDBJ whole genome shotgun (WGS) entry which is preliminary data.</text>
</comment>
<dbReference type="Proteomes" id="UP000257109">
    <property type="component" value="Unassembled WGS sequence"/>
</dbReference>
<reference evidence="1" key="1">
    <citation type="submission" date="2018-05" db="EMBL/GenBank/DDBJ databases">
        <title>Draft genome of Mucuna pruriens seed.</title>
        <authorList>
            <person name="Nnadi N.E."/>
            <person name="Vos R."/>
            <person name="Hasami M.H."/>
            <person name="Devisetty U.K."/>
            <person name="Aguiy J.C."/>
        </authorList>
    </citation>
    <scope>NUCLEOTIDE SEQUENCE [LARGE SCALE GENOMIC DNA]</scope>
    <source>
        <strain evidence="1">JCA_2017</strain>
    </source>
</reference>